<organism evidence="1 2">
    <name type="scientific">Entomortierella chlamydospora</name>
    <dbReference type="NCBI Taxonomy" id="101097"/>
    <lineage>
        <taxon>Eukaryota</taxon>
        <taxon>Fungi</taxon>
        <taxon>Fungi incertae sedis</taxon>
        <taxon>Mucoromycota</taxon>
        <taxon>Mortierellomycotina</taxon>
        <taxon>Mortierellomycetes</taxon>
        <taxon>Mortierellales</taxon>
        <taxon>Mortierellaceae</taxon>
        <taxon>Entomortierella</taxon>
    </lineage>
</organism>
<dbReference type="Proteomes" id="UP000703661">
    <property type="component" value="Unassembled WGS sequence"/>
</dbReference>
<dbReference type="EMBL" id="JAAAID010004136">
    <property type="protein sequence ID" value="KAF9994178.1"/>
    <property type="molecule type" value="Genomic_DNA"/>
</dbReference>
<sequence length="87" mass="9641">MAAQPGSEVYLALVKSTNPKQSKPDIALLSYLENEFPNVFPDSLQVGLLPDRGDAMKIETHPTANPSIRPVIHLSIAELDKLRKQLY</sequence>
<keyword evidence="2" id="KW-1185">Reference proteome</keyword>
<reference evidence="1" key="1">
    <citation type="journal article" date="2020" name="Fungal Divers.">
        <title>Resolving the Mortierellaceae phylogeny through synthesis of multi-gene phylogenetics and phylogenomics.</title>
        <authorList>
            <person name="Vandepol N."/>
            <person name="Liber J."/>
            <person name="Desiro A."/>
            <person name="Na H."/>
            <person name="Kennedy M."/>
            <person name="Barry K."/>
            <person name="Grigoriev I.V."/>
            <person name="Miller A.N."/>
            <person name="O'Donnell K."/>
            <person name="Stajich J.E."/>
            <person name="Bonito G."/>
        </authorList>
    </citation>
    <scope>NUCLEOTIDE SEQUENCE</scope>
    <source>
        <strain evidence="1">NRRL 2769</strain>
    </source>
</reference>
<name>A0A9P6ME04_9FUNG</name>
<protein>
    <submittedName>
        <fullName evidence="1">Uncharacterized protein</fullName>
    </submittedName>
</protein>
<gene>
    <name evidence="1" type="ORF">BGZ80_007898</name>
</gene>
<evidence type="ECO:0000313" key="1">
    <source>
        <dbReference type="EMBL" id="KAF9994178.1"/>
    </source>
</evidence>
<feature type="non-terminal residue" evidence="1">
    <location>
        <position position="87"/>
    </location>
</feature>
<accession>A0A9P6ME04</accession>
<evidence type="ECO:0000313" key="2">
    <source>
        <dbReference type="Proteomes" id="UP000703661"/>
    </source>
</evidence>
<proteinExistence type="predicted"/>
<comment type="caution">
    <text evidence="1">The sequence shown here is derived from an EMBL/GenBank/DDBJ whole genome shotgun (WGS) entry which is preliminary data.</text>
</comment>
<dbReference type="AlphaFoldDB" id="A0A9P6ME04"/>